<protein>
    <recommendedName>
        <fullName evidence="2">High-affinity zinc uptake system protein ZnuA</fullName>
    </recommendedName>
</protein>
<evidence type="ECO:0000313" key="7">
    <source>
        <dbReference type="Proteomes" id="UP000196027"/>
    </source>
</evidence>
<keyword evidence="5" id="KW-0862">Zinc</keyword>
<keyword evidence="7" id="KW-1185">Reference proteome</keyword>
<dbReference type="PANTHER" id="PTHR42953">
    <property type="entry name" value="HIGH-AFFINITY ZINC UPTAKE SYSTEM PROTEIN ZNUA-RELATED"/>
    <property type="match status" value="1"/>
</dbReference>
<dbReference type="EMBL" id="CP021425">
    <property type="protein sequence ID" value="ARU56256.1"/>
    <property type="molecule type" value="Genomic_DNA"/>
</dbReference>
<dbReference type="Gene3D" id="3.40.50.1980">
    <property type="entry name" value="Nitrogenase molybdenum iron protein domain"/>
    <property type="match status" value="2"/>
</dbReference>
<dbReference type="GO" id="GO:0006829">
    <property type="term" value="P:zinc ion transport"/>
    <property type="evidence" value="ECO:0007669"/>
    <property type="project" value="UniProtKB-KW"/>
</dbReference>
<evidence type="ECO:0000256" key="4">
    <source>
        <dbReference type="ARBA" id="ARBA00022729"/>
    </source>
</evidence>
<keyword evidence="5" id="KW-0406">Ion transport</keyword>
<evidence type="ECO:0000256" key="3">
    <source>
        <dbReference type="ARBA" id="ARBA00022448"/>
    </source>
</evidence>
<comment type="similarity">
    <text evidence="1">Belongs to the bacterial solute-binding protein 9 family.</text>
</comment>
<dbReference type="KEGG" id="ome:OLMES_2186"/>
<keyword evidence="4" id="KW-0732">Signal</keyword>
<evidence type="ECO:0000313" key="6">
    <source>
        <dbReference type="EMBL" id="ARU56256.1"/>
    </source>
</evidence>
<dbReference type="GO" id="GO:0046872">
    <property type="term" value="F:metal ion binding"/>
    <property type="evidence" value="ECO:0007669"/>
    <property type="project" value="InterPro"/>
</dbReference>
<keyword evidence="3" id="KW-0813">Transport</keyword>
<gene>
    <name evidence="6" type="ORF">OLMES_2186</name>
</gene>
<accession>A0A1Y0I913</accession>
<dbReference type="AlphaFoldDB" id="A0A1Y0I913"/>
<dbReference type="SUPFAM" id="SSF53807">
    <property type="entry name" value="Helical backbone' metal receptor"/>
    <property type="match status" value="1"/>
</dbReference>
<dbReference type="InterPro" id="IPR006127">
    <property type="entry name" value="ZnuA-like"/>
</dbReference>
<evidence type="ECO:0000256" key="1">
    <source>
        <dbReference type="ARBA" id="ARBA00011028"/>
    </source>
</evidence>
<dbReference type="PANTHER" id="PTHR42953:SF3">
    <property type="entry name" value="HIGH-AFFINITY ZINC UPTAKE SYSTEM PROTEIN ZNUA"/>
    <property type="match status" value="1"/>
</dbReference>
<dbReference type="InterPro" id="IPR050492">
    <property type="entry name" value="Bact_metal-bind_prot9"/>
</dbReference>
<reference evidence="6 7" key="1">
    <citation type="submission" date="2017-05" db="EMBL/GenBank/DDBJ databases">
        <title>Genomic insights into alkan degradation activity of Oleiphilus messinensis.</title>
        <authorList>
            <person name="Kozyavkin S.A."/>
            <person name="Slesarev A.I."/>
            <person name="Golyshin P.N."/>
            <person name="Korzhenkov A."/>
            <person name="Golyshina O.N."/>
            <person name="Toshchakov S.V."/>
        </authorList>
    </citation>
    <scope>NUCLEOTIDE SEQUENCE [LARGE SCALE GENOMIC DNA]</scope>
    <source>
        <strain evidence="6 7">ME102</strain>
    </source>
</reference>
<name>A0A1Y0I913_9GAMM</name>
<evidence type="ECO:0000256" key="5">
    <source>
        <dbReference type="ARBA" id="ARBA00022906"/>
    </source>
</evidence>
<evidence type="ECO:0000256" key="2">
    <source>
        <dbReference type="ARBA" id="ARBA00015915"/>
    </source>
</evidence>
<dbReference type="Pfam" id="PF01297">
    <property type="entry name" value="ZnuA"/>
    <property type="match status" value="1"/>
</dbReference>
<sequence>MLIRSIAGTNIQIDVLLPPGSNPHFYQLKPSDITKMKNAKEVFWIGEGFEVYLKKVFTAHQIRNTTIEALAGVELDDEPHTHHDQNGAIHKLSEQGHQDPHLWLDPYLMLDIIPEVRSRLSKFYPESAGAFAKNSEQTTTAINLLIEDYTTQFKSESSRPVFSAHDAFRRLSDRLGFTLVDSFADSAEKKPGIGHLKRMQEKIRALEKVCFLEELGTTSFYTKSIPAETDVKRAQIDLLGQTLTGTATYPEYLAQLLSTLRECTRL</sequence>
<dbReference type="Proteomes" id="UP000196027">
    <property type="component" value="Chromosome"/>
</dbReference>
<organism evidence="6 7">
    <name type="scientific">Oleiphilus messinensis</name>
    <dbReference type="NCBI Taxonomy" id="141451"/>
    <lineage>
        <taxon>Bacteria</taxon>
        <taxon>Pseudomonadati</taxon>
        <taxon>Pseudomonadota</taxon>
        <taxon>Gammaproteobacteria</taxon>
        <taxon>Oceanospirillales</taxon>
        <taxon>Oleiphilaceae</taxon>
        <taxon>Oleiphilus</taxon>
    </lineage>
</organism>
<keyword evidence="5" id="KW-0864">Zinc transport</keyword>
<proteinExistence type="inferred from homology"/>